<name>A0ABW3Y599_9FLAO</name>
<feature type="domain" description="Ysc84 actin-binding" evidence="2">
    <location>
        <begin position="99"/>
        <end position="177"/>
    </location>
</feature>
<protein>
    <submittedName>
        <fullName evidence="3">YSC84-related protein</fullName>
    </submittedName>
</protein>
<dbReference type="RefSeq" id="WP_377179395.1">
    <property type="nucleotide sequence ID" value="NZ_JBHTMY010000003.1"/>
</dbReference>
<dbReference type="InterPro" id="IPR007461">
    <property type="entry name" value="Ysc84_actin-binding"/>
</dbReference>
<keyword evidence="4" id="KW-1185">Reference proteome</keyword>
<gene>
    <name evidence="3" type="ORF">ACFQ39_12435</name>
</gene>
<dbReference type="CDD" id="cd11524">
    <property type="entry name" value="SYLF"/>
    <property type="match status" value="1"/>
</dbReference>
<evidence type="ECO:0000259" key="2">
    <source>
        <dbReference type="Pfam" id="PF04366"/>
    </source>
</evidence>
<keyword evidence="1" id="KW-0472">Membrane</keyword>
<accession>A0ABW3Y599</accession>
<keyword evidence="1" id="KW-1133">Transmembrane helix</keyword>
<dbReference type="Proteomes" id="UP001597201">
    <property type="component" value="Unassembled WGS sequence"/>
</dbReference>
<sequence>MNQLTQQFKRTFFFMMCLIAPLAMNAQVGGWKPELTKEAQAAISEIEKDYPNLKDNIKKAYGYAIFPKITKAGLGVGGAGGKGVVYQGGKITGEATMSQASIGLQAGGQQYSEIIFFENKEAYDHFTNGKLKFDGQASAVALEKGASIDVAYKDGVAVYTKAIGGLMFEASLGGQHFKFKAK</sequence>
<reference evidence="4" key="1">
    <citation type="journal article" date="2019" name="Int. J. Syst. Evol. Microbiol.">
        <title>The Global Catalogue of Microorganisms (GCM) 10K type strain sequencing project: providing services to taxonomists for standard genome sequencing and annotation.</title>
        <authorList>
            <consortium name="The Broad Institute Genomics Platform"/>
            <consortium name="The Broad Institute Genome Sequencing Center for Infectious Disease"/>
            <person name="Wu L."/>
            <person name="Ma J."/>
        </authorList>
    </citation>
    <scope>NUCLEOTIDE SEQUENCE [LARGE SCALE GENOMIC DNA]</scope>
    <source>
        <strain evidence="4">CCUG 61485</strain>
    </source>
</reference>
<evidence type="ECO:0000313" key="3">
    <source>
        <dbReference type="EMBL" id="MFD1316428.1"/>
    </source>
</evidence>
<keyword evidence="1" id="KW-0812">Transmembrane</keyword>
<organism evidence="3 4">
    <name type="scientific">Namhaeicola litoreus</name>
    <dbReference type="NCBI Taxonomy" id="1052145"/>
    <lineage>
        <taxon>Bacteria</taxon>
        <taxon>Pseudomonadati</taxon>
        <taxon>Bacteroidota</taxon>
        <taxon>Flavobacteriia</taxon>
        <taxon>Flavobacteriales</taxon>
        <taxon>Flavobacteriaceae</taxon>
        <taxon>Namhaeicola</taxon>
    </lineage>
</organism>
<comment type="caution">
    <text evidence="3">The sequence shown here is derived from an EMBL/GenBank/DDBJ whole genome shotgun (WGS) entry which is preliminary data.</text>
</comment>
<dbReference type="Pfam" id="PF04366">
    <property type="entry name" value="Ysc84"/>
    <property type="match status" value="1"/>
</dbReference>
<proteinExistence type="predicted"/>
<evidence type="ECO:0000256" key="1">
    <source>
        <dbReference type="SAM" id="Phobius"/>
    </source>
</evidence>
<evidence type="ECO:0000313" key="4">
    <source>
        <dbReference type="Proteomes" id="UP001597201"/>
    </source>
</evidence>
<feature type="transmembrane region" description="Helical" evidence="1">
    <location>
        <begin position="12"/>
        <end position="31"/>
    </location>
</feature>
<dbReference type="EMBL" id="JBHTMY010000003">
    <property type="protein sequence ID" value="MFD1316428.1"/>
    <property type="molecule type" value="Genomic_DNA"/>
</dbReference>